<evidence type="ECO:0000256" key="1">
    <source>
        <dbReference type="ARBA" id="ARBA00022553"/>
    </source>
</evidence>
<organism evidence="5 6">
    <name type="scientific">Demequina zhanjiangensis</name>
    <dbReference type="NCBI Taxonomy" id="3051659"/>
    <lineage>
        <taxon>Bacteria</taxon>
        <taxon>Bacillati</taxon>
        <taxon>Actinomycetota</taxon>
        <taxon>Actinomycetes</taxon>
        <taxon>Micrococcales</taxon>
        <taxon>Demequinaceae</taxon>
        <taxon>Demequina</taxon>
    </lineage>
</organism>
<feature type="domain" description="FHA" evidence="4">
    <location>
        <begin position="275"/>
        <end position="327"/>
    </location>
</feature>
<evidence type="ECO:0000313" key="5">
    <source>
        <dbReference type="EMBL" id="MDN4471487.1"/>
    </source>
</evidence>
<dbReference type="PROSITE" id="PS50006">
    <property type="entry name" value="FHA_DOMAIN"/>
    <property type="match status" value="1"/>
</dbReference>
<dbReference type="EMBL" id="JAUHPV010000001">
    <property type="protein sequence ID" value="MDN4471487.1"/>
    <property type="molecule type" value="Genomic_DNA"/>
</dbReference>
<proteinExistence type="predicted"/>
<keyword evidence="1" id="KW-0597">Phosphoprotein</keyword>
<protein>
    <submittedName>
        <fullName evidence="5">FHA domain-containing protein</fullName>
    </submittedName>
</protein>
<dbReference type="RefSeq" id="WP_301125164.1">
    <property type="nucleotide sequence ID" value="NZ_JAUHPV010000001.1"/>
</dbReference>
<dbReference type="InterPro" id="IPR000253">
    <property type="entry name" value="FHA_dom"/>
</dbReference>
<comment type="caution">
    <text evidence="5">The sequence shown here is derived from an EMBL/GenBank/DDBJ whole genome shotgun (WGS) entry which is preliminary data.</text>
</comment>
<dbReference type="Gene3D" id="2.60.200.20">
    <property type="match status" value="1"/>
</dbReference>
<keyword evidence="6" id="KW-1185">Reference proteome</keyword>
<dbReference type="InterPro" id="IPR008984">
    <property type="entry name" value="SMAD_FHA_dom_sf"/>
</dbReference>
<feature type="compositionally biased region" description="Basic and acidic residues" evidence="2">
    <location>
        <begin position="170"/>
        <end position="179"/>
    </location>
</feature>
<feature type="transmembrane region" description="Helical" evidence="3">
    <location>
        <begin position="12"/>
        <end position="33"/>
    </location>
</feature>
<feature type="transmembrane region" description="Helical" evidence="3">
    <location>
        <begin position="100"/>
        <end position="117"/>
    </location>
</feature>
<gene>
    <name evidence="5" type="ORF">QQX04_00610</name>
</gene>
<evidence type="ECO:0000259" key="4">
    <source>
        <dbReference type="PROSITE" id="PS50006"/>
    </source>
</evidence>
<feature type="region of interest" description="Disordered" evidence="2">
    <location>
        <begin position="122"/>
        <end position="186"/>
    </location>
</feature>
<name>A0ABT8FXK9_9MICO</name>
<dbReference type="CDD" id="cd00060">
    <property type="entry name" value="FHA"/>
    <property type="match status" value="1"/>
</dbReference>
<evidence type="ECO:0000256" key="3">
    <source>
        <dbReference type="SAM" id="Phobius"/>
    </source>
</evidence>
<evidence type="ECO:0000256" key="2">
    <source>
        <dbReference type="SAM" id="MobiDB-lite"/>
    </source>
</evidence>
<keyword evidence="3" id="KW-0472">Membrane</keyword>
<accession>A0ABT8FXK9</accession>
<dbReference type="Pfam" id="PF00498">
    <property type="entry name" value="FHA"/>
    <property type="match status" value="1"/>
</dbReference>
<feature type="transmembrane region" description="Helical" evidence="3">
    <location>
        <begin position="69"/>
        <end position="88"/>
    </location>
</feature>
<dbReference type="Proteomes" id="UP001172738">
    <property type="component" value="Unassembled WGS sequence"/>
</dbReference>
<sequence>MPLDDLTSPHSVIVASASAVVAVAMLLWLGFALSRLFPRWGRAAWKGWVPLVNAAEILSVAGFRAWQATLLVIPVLQVYALVLLAVAVHRITARTGHGPGLTLVGLILPPLWATVLLRDDGDPRDPHPVSGAEADEGRSSGTEAPPVPSAPRSGATSGMVPPRTLAPHMRTAEPAERAPSRVPANATLSRTPAFTVSAEPPAPVGATSELPAFLRGGTPADRLAAATRHPAGVATSHTGYVDDHGDTVVVDRRPHVRWALEVDGVGSLPLNAGRVILGRAPVADDGRSQTLPIPDPTRTLSKSHARLDLDDGEWTITDLHSTNGVLLLDTHGREMLLATGSSAKVAGPFLLGEVAMSLSFREGRS</sequence>
<keyword evidence="3" id="KW-0812">Transmembrane</keyword>
<dbReference type="SUPFAM" id="SSF49879">
    <property type="entry name" value="SMAD/FHA domain"/>
    <property type="match status" value="1"/>
</dbReference>
<keyword evidence="3" id="KW-1133">Transmembrane helix</keyword>
<evidence type="ECO:0000313" key="6">
    <source>
        <dbReference type="Proteomes" id="UP001172738"/>
    </source>
</evidence>
<reference evidence="5" key="1">
    <citation type="submission" date="2023-06" db="EMBL/GenBank/DDBJ databases">
        <title>SYSU T00b26.</title>
        <authorList>
            <person name="Gao L."/>
            <person name="Fang B.-Z."/>
            <person name="Li W.-J."/>
        </authorList>
    </citation>
    <scope>NUCLEOTIDE SEQUENCE</scope>
    <source>
        <strain evidence="5">SYSU T00b26</strain>
    </source>
</reference>